<sequence>MGLVMHTHFLIRWQYRWRSCQLLQLLVFQEALLLQLLKATVHSDVETRRGAHHIFSVILVRSPIYPRLESDYLYWSKSLILYLIYFVKLGNIVKYYI</sequence>
<dbReference type="PANTHER" id="PTHR46087:SF11">
    <property type="entry name" value="PROTEIN SEMI-ROLLED LEAF 2"/>
    <property type="match status" value="1"/>
</dbReference>
<dbReference type="EMBL" id="JANAVB010041619">
    <property type="protein sequence ID" value="KAJ6795956.1"/>
    <property type="molecule type" value="Genomic_DNA"/>
</dbReference>
<keyword evidence="1" id="KW-0732">Signal</keyword>
<reference evidence="2" key="1">
    <citation type="journal article" date="2023" name="GigaByte">
        <title>Genome assembly of the bearded iris, Iris pallida Lam.</title>
        <authorList>
            <person name="Bruccoleri R.E."/>
            <person name="Oakeley E.J."/>
            <person name="Faust A.M.E."/>
            <person name="Altorfer M."/>
            <person name="Dessus-Babus S."/>
            <person name="Burckhardt D."/>
            <person name="Oertli M."/>
            <person name="Naumann U."/>
            <person name="Petersen F."/>
            <person name="Wong J."/>
        </authorList>
    </citation>
    <scope>NUCLEOTIDE SEQUENCE</scope>
    <source>
        <strain evidence="2">GSM-AAB239-AS_SAM_17_03QT</strain>
    </source>
</reference>
<organism evidence="2 3">
    <name type="scientific">Iris pallida</name>
    <name type="common">Sweet iris</name>
    <dbReference type="NCBI Taxonomy" id="29817"/>
    <lineage>
        <taxon>Eukaryota</taxon>
        <taxon>Viridiplantae</taxon>
        <taxon>Streptophyta</taxon>
        <taxon>Embryophyta</taxon>
        <taxon>Tracheophyta</taxon>
        <taxon>Spermatophyta</taxon>
        <taxon>Magnoliopsida</taxon>
        <taxon>Liliopsida</taxon>
        <taxon>Asparagales</taxon>
        <taxon>Iridaceae</taxon>
        <taxon>Iridoideae</taxon>
        <taxon>Irideae</taxon>
        <taxon>Iris</taxon>
    </lineage>
</organism>
<dbReference type="AlphaFoldDB" id="A0AAX6DW36"/>
<dbReference type="PANTHER" id="PTHR46087">
    <property type="entry name" value="PUTATIVE, EXPRESSED-RELATED"/>
    <property type="match status" value="1"/>
</dbReference>
<keyword evidence="3" id="KW-1185">Reference proteome</keyword>
<evidence type="ECO:0000313" key="2">
    <source>
        <dbReference type="EMBL" id="KAJ6795956.1"/>
    </source>
</evidence>
<accession>A0AAX6DW36</accession>
<protein>
    <submittedName>
        <fullName evidence="2">Uncharacterized protein</fullName>
    </submittedName>
</protein>
<reference evidence="2" key="2">
    <citation type="submission" date="2023-04" db="EMBL/GenBank/DDBJ databases">
        <authorList>
            <person name="Bruccoleri R.E."/>
            <person name="Oakeley E.J."/>
            <person name="Faust A.-M."/>
            <person name="Dessus-Babus S."/>
            <person name="Altorfer M."/>
            <person name="Burckhardt D."/>
            <person name="Oertli M."/>
            <person name="Naumann U."/>
            <person name="Petersen F."/>
            <person name="Wong J."/>
        </authorList>
    </citation>
    <scope>NUCLEOTIDE SEQUENCE</scope>
    <source>
        <strain evidence="2">GSM-AAB239-AS_SAM_17_03QT</strain>
        <tissue evidence="2">Leaf</tissue>
    </source>
</reference>
<dbReference type="Proteomes" id="UP001140949">
    <property type="component" value="Unassembled WGS sequence"/>
</dbReference>
<name>A0AAX6DW36_IRIPA</name>
<comment type="caution">
    <text evidence="2">The sequence shown here is derived from an EMBL/GenBank/DDBJ whole genome shotgun (WGS) entry which is preliminary data.</text>
</comment>
<evidence type="ECO:0000313" key="3">
    <source>
        <dbReference type="Proteomes" id="UP001140949"/>
    </source>
</evidence>
<feature type="signal peptide" evidence="1">
    <location>
        <begin position="1"/>
        <end position="33"/>
    </location>
</feature>
<proteinExistence type="predicted"/>
<evidence type="ECO:0000256" key="1">
    <source>
        <dbReference type="SAM" id="SignalP"/>
    </source>
</evidence>
<dbReference type="InterPro" id="IPR055296">
    <property type="entry name" value="SRL2-like"/>
</dbReference>
<gene>
    <name evidence="2" type="ORF">M6B38_224035</name>
</gene>
<feature type="chain" id="PRO_5043679865" evidence="1">
    <location>
        <begin position="34"/>
        <end position="97"/>
    </location>
</feature>